<organism evidence="8">
    <name type="scientific">mine drainage metagenome</name>
    <dbReference type="NCBI Taxonomy" id="410659"/>
    <lineage>
        <taxon>unclassified sequences</taxon>
        <taxon>metagenomes</taxon>
        <taxon>ecological metagenomes</taxon>
    </lineage>
</organism>
<dbReference type="SMART" id="SM01080">
    <property type="entry name" value="CHASE2"/>
    <property type="match status" value="1"/>
</dbReference>
<dbReference type="PANTHER" id="PTHR43081">
    <property type="entry name" value="ADENYLATE CYCLASE, TERMINAL-DIFFERENTIATION SPECIFIC-RELATED"/>
    <property type="match status" value="1"/>
</dbReference>
<dbReference type="EMBL" id="MLJW01000545">
    <property type="protein sequence ID" value="OIQ85428.1"/>
    <property type="molecule type" value="Genomic_DNA"/>
</dbReference>
<dbReference type="AlphaFoldDB" id="A0A1J5R0C9"/>
<dbReference type="InterPro" id="IPR050697">
    <property type="entry name" value="Adenylyl/Guanylyl_Cyclase_3/4"/>
</dbReference>
<dbReference type="InterPro" id="IPR007890">
    <property type="entry name" value="CHASE2"/>
</dbReference>
<reference evidence="8" key="1">
    <citation type="submission" date="2016-10" db="EMBL/GenBank/DDBJ databases">
        <title>Sequence of Gallionella enrichment culture.</title>
        <authorList>
            <person name="Poehlein A."/>
            <person name="Muehling M."/>
            <person name="Daniel R."/>
        </authorList>
    </citation>
    <scope>NUCLEOTIDE SEQUENCE</scope>
</reference>
<proteinExistence type="predicted"/>
<feature type="transmembrane region" description="Helical" evidence="6">
    <location>
        <begin position="372"/>
        <end position="395"/>
    </location>
</feature>
<sequence length="749" mass="82471">MKKFLKKFRYRYLLGIAVSLLFLGHAAKFYQIGLIQRLDAIIYDARLRLTMPGGVDQRIAILDIDEKSLGELGRWPWGRDKLSALVSELFDHYHVRLLGFDVVFAEPDDSSGLKSLDALAKTQLKDDGPFQSALQGLKPQLDYDARFAKALAGRPVVLGFYLSNNTGTNSGVLPAPVLPAGTFAGRKIAFSSWSSYGANLAEFQDNAASAGLFNPLVDSDGVIRRLPMIAEYQGKYYEALSLAMVRQLLGSPKLVPGFPEGSNANGAYSGMEWLDLNTPEGTMRIPVDANAATLIPFRGYQGSFPYYSAVDALAGRIPTDKLRGKIVLVGTTAPGLNDLRATPVGRVYPGVETHANMIAGMLDGDLKEKPSFVLGADVLQLLLATCVMVFLLPLLSPLRASFVALIVAAALVGVNLAFWQYADLVLPLAAGLLLVLSLYAINMSWGYFVESKTKRQFASLFGQYVPPELVEEMSRDPESYSMAGRRADLTVLFSDVRGFTTISEGLQPDQLAQLMNEYLGAMTEIIRRERGTLDKYIGDAIMAFWGAPVADPEHARRAVITALEMQRRLTEVNRELTAKGWPELKIGVGVNTGPMTVGDMGSPVRKAYTVMGDAVNLGARLEGITKQYGVGIIVGEATRDLLRREFVFRELDRVRVKGKAEPVGIYEPLGPVGAIDAALTEELELWDQALACYRAQDWERAEQMLLKLSRSELHATPHYLYELYQKRIARYREAPPEEGWDGVTTFETK</sequence>
<dbReference type="GO" id="GO:0006171">
    <property type="term" value="P:cAMP biosynthetic process"/>
    <property type="evidence" value="ECO:0007669"/>
    <property type="project" value="TreeGrafter"/>
</dbReference>
<keyword evidence="5 6" id="KW-0472">Membrane</keyword>
<dbReference type="FunFam" id="3.30.70.1230:FF:000016">
    <property type="entry name" value="Adenylate/guanylate cyclase domain-containing protein"/>
    <property type="match status" value="1"/>
</dbReference>
<dbReference type="SMART" id="SM00044">
    <property type="entry name" value="CYCc"/>
    <property type="match status" value="1"/>
</dbReference>
<name>A0A1J5R0C9_9ZZZZ</name>
<accession>A0A1J5R0C9</accession>
<evidence type="ECO:0000256" key="3">
    <source>
        <dbReference type="ARBA" id="ARBA00022692"/>
    </source>
</evidence>
<dbReference type="EC" id="4.6.1.1" evidence="8"/>
<feature type="domain" description="Guanylate cyclase" evidence="7">
    <location>
        <begin position="490"/>
        <end position="622"/>
    </location>
</feature>
<evidence type="ECO:0000256" key="1">
    <source>
        <dbReference type="ARBA" id="ARBA00004196"/>
    </source>
</evidence>
<feature type="transmembrane region" description="Helical" evidence="6">
    <location>
        <begin position="428"/>
        <end position="449"/>
    </location>
</feature>
<dbReference type="GO" id="GO:0035556">
    <property type="term" value="P:intracellular signal transduction"/>
    <property type="evidence" value="ECO:0007669"/>
    <property type="project" value="InterPro"/>
</dbReference>
<feature type="transmembrane region" description="Helical" evidence="6">
    <location>
        <begin position="402"/>
        <end position="422"/>
    </location>
</feature>
<keyword evidence="4 6" id="KW-1133">Transmembrane helix</keyword>
<dbReference type="PROSITE" id="PS50125">
    <property type="entry name" value="GUANYLATE_CYCLASE_2"/>
    <property type="match status" value="1"/>
</dbReference>
<dbReference type="Pfam" id="PF05226">
    <property type="entry name" value="CHASE2"/>
    <property type="match status" value="1"/>
</dbReference>
<dbReference type="SUPFAM" id="SSF55073">
    <property type="entry name" value="Nucleotide cyclase"/>
    <property type="match status" value="1"/>
</dbReference>
<evidence type="ECO:0000256" key="4">
    <source>
        <dbReference type="ARBA" id="ARBA00022989"/>
    </source>
</evidence>
<dbReference type="InterPro" id="IPR029787">
    <property type="entry name" value="Nucleotide_cyclase"/>
</dbReference>
<keyword evidence="2" id="KW-1003">Cell membrane</keyword>
<evidence type="ECO:0000256" key="5">
    <source>
        <dbReference type="ARBA" id="ARBA00023136"/>
    </source>
</evidence>
<evidence type="ECO:0000256" key="2">
    <source>
        <dbReference type="ARBA" id="ARBA00022475"/>
    </source>
</evidence>
<dbReference type="GO" id="GO:0030313">
    <property type="term" value="C:cell envelope"/>
    <property type="evidence" value="ECO:0007669"/>
    <property type="project" value="UniProtKB-SubCell"/>
</dbReference>
<comment type="caution">
    <text evidence="8">The sequence shown here is derived from an EMBL/GenBank/DDBJ whole genome shotgun (WGS) entry which is preliminary data.</text>
</comment>
<keyword evidence="8" id="KW-0456">Lyase</keyword>
<evidence type="ECO:0000259" key="7">
    <source>
        <dbReference type="PROSITE" id="PS50125"/>
    </source>
</evidence>
<dbReference type="Pfam" id="PF00211">
    <property type="entry name" value="Guanylate_cyc"/>
    <property type="match status" value="1"/>
</dbReference>
<comment type="subcellular location">
    <subcellularLocation>
        <location evidence="1">Cell envelope</location>
    </subcellularLocation>
</comment>
<dbReference type="Gene3D" id="3.30.70.1230">
    <property type="entry name" value="Nucleotide cyclase"/>
    <property type="match status" value="1"/>
</dbReference>
<keyword evidence="3 6" id="KW-0812">Transmembrane</keyword>
<evidence type="ECO:0000313" key="8">
    <source>
        <dbReference type="EMBL" id="OIQ85428.1"/>
    </source>
</evidence>
<protein>
    <submittedName>
        <fullName evidence="8">Adenylate cyclase 1</fullName>
        <ecNumber evidence="8">4.6.1.1</ecNumber>
    </submittedName>
</protein>
<evidence type="ECO:0000256" key="6">
    <source>
        <dbReference type="SAM" id="Phobius"/>
    </source>
</evidence>
<gene>
    <name evidence="8" type="primary">cyaA_27</name>
    <name evidence="8" type="ORF">GALL_327380</name>
</gene>
<dbReference type="PANTHER" id="PTHR43081:SF1">
    <property type="entry name" value="ADENYLATE CYCLASE, TERMINAL-DIFFERENTIATION SPECIFIC"/>
    <property type="match status" value="1"/>
</dbReference>
<dbReference type="GO" id="GO:0004016">
    <property type="term" value="F:adenylate cyclase activity"/>
    <property type="evidence" value="ECO:0007669"/>
    <property type="project" value="UniProtKB-EC"/>
</dbReference>
<dbReference type="CDD" id="cd07302">
    <property type="entry name" value="CHD"/>
    <property type="match status" value="1"/>
</dbReference>
<dbReference type="InterPro" id="IPR001054">
    <property type="entry name" value="A/G_cyclase"/>
</dbReference>